<protein>
    <submittedName>
        <fullName evidence="1">Uncharacterized protein</fullName>
    </submittedName>
</protein>
<gene>
    <name evidence="1" type="ORF">MENTE1834_LOCUS6714</name>
</gene>
<reference evidence="1" key="1">
    <citation type="submission" date="2023-11" db="EMBL/GenBank/DDBJ databases">
        <authorList>
            <person name="Poullet M."/>
        </authorList>
    </citation>
    <scope>NUCLEOTIDE SEQUENCE</scope>
    <source>
        <strain evidence="1">E1834</strain>
    </source>
</reference>
<evidence type="ECO:0000313" key="2">
    <source>
        <dbReference type="Proteomes" id="UP001497535"/>
    </source>
</evidence>
<sequence>MIEITVNDRLGKKVRVKCKSKFFNLKKNFFLGNATDKIEDLKKLIALQTGTRQAVNFSFLSKKSNFRADKIVLKKWNIIYKDNISLQDYEIHDGFNFELYYQ</sequence>
<proteinExistence type="predicted"/>
<dbReference type="Proteomes" id="UP001497535">
    <property type="component" value="Unassembled WGS sequence"/>
</dbReference>
<keyword evidence="2" id="KW-1185">Reference proteome</keyword>
<dbReference type="EMBL" id="CAVMJV010000005">
    <property type="protein sequence ID" value="CAK5028804.1"/>
    <property type="molecule type" value="Genomic_DNA"/>
</dbReference>
<organism evidence="1 2">
    <name type="scientific">Meloidogyne enterolobii</name>
    <name type="common">Root-knot nematode worm</name>
    <name type="synonym">Meloidogyne mayaguensis</name>
    <dbReference type="NCBI Taxonomy" id="390850"/>
    <lineage>
        <taxon>Eukaryota</taxon>
        <taxon>Metazoa</taxon>
        <taxon>Ecdysozoa</taxon>
        <taxon>Nematoda</taxon>
        <taxon>Chromadorea</taxon>
        <taxon>Rhabditida</taxon>
        <taxon>Tylenchina</taxon>
        <taxon>Tylenchomorpha</taxon>
        <taxon>Tylenchoidea</taxon>
        <taxon>Meloidogynidae</taxon>
        <taxon>Meloidogyninae</taxon>
        <taxon>Meloidogyne</taxon>
    </lineage>
</organism>
<name>A0ACB0Y2U0_MELEN</name>
<evidence type="ECO:0000313" key="1">
    <source>
        <dbReference type="EMBL" id="CAK5028804.1"/>
    </source>
</evidence>
<comment type="caution">
    <text evidence="1">The sequence shown here is derived from an EMBL/GenBank/DDBJ whole genome shotgun (WGS) entry which is preliminary data.</text>
</comment>
<accession>A0ACB0Y2U0</accession>